<gene>
    <name evidence="1" type="ORF">SAMN05443667_11929</name>
</gene>
<dbReference type="AlphaFoldDB" id="A0A1H4GCB8"/>
<sequence>MLVSQLQYLPKEKQFEIYYKRAIENYAYINEDGKKITFNSSYETIKNEFNRLDINCIGKTIDELYENLRTVGTAQLSIGANIDILRGRFGLLFKHLEYIEFYQYDYDYAKMPSDVQYKFEVIKDFSNLMKIHNIES</sequence>
<dbReference type="RefSeq" id="WP_091093884.1">
    <property type="nucleotide sequence ID" value="NZ_FNRD01000019.1"/>
</dbReference>
<name>A0A1H4GCB8_9FLAO</name>
<dbReference type="Proteomes" id="UP000198951">
    <property type="component" value="Unassembled WGS sequence"/>
</dbReference>
<reference evidence="2" key="1">
    <citation type="submission" date="2016-10" db="EMBL/GenBank/DDBJ databases">
        <authorList>
            <person name="Varghese N."/>
            <person name="Submissions S."/>
        </authorList>
    </citation>
    <scope>NUCLEOTIDE SEQUENCE [LARGE SCALE GENOMIC DNA]</scope>
    <source>
        <strain evidence="2">DSM 22376</strain>
    </source>
</reference>
<keyword evidence="2" id="KW-1185">Reference proteome</keyword>
<dbReference type="OrthoDB" id="9966945at2"/>
<protein>
    <submittedName>
        <fullName evidence="1">Uncharacterized protein</fullName>
    </submittedName>
</protein>
<evidence type="ECO:0000313" key="1">
    <source>
        <dbReference type="EMBL" id="SEB06650.1"/>
    </source>
</evidence>
<organism evidence="1 2">
    <name type="scientific">Flavobacterium gillisiae</name>
    <dbReference type="NCBI Taxonomy" id="150146"/>
    <lineage>
        <taxon>Bacteria</taxon>
        <taxon>Pseudomonadati</taxon>
        <taxon>Bacteroidota</taxon>
        <taxon>Flavobacteriia</taxon>
        <taxon>Flavobacteriales</taxon>
        <taxon>Flavobacteriaceae</taxon>
        <taxon>Flavobacterium</taxon>
    </lineage>
</organism>
<accession>A0A1H4GCB8</accession>
<proteinExistence type="predicted"/>
<dbReference type="EMBL" id="FNRD01000019">
    <property type="protein sequence ID" value="SEB06650.1"/>
    <property type="molecule type" value="Genomic_DNA"/>
</dbReference>
<dbReference type="STRING" id="150146.SAMN05443667_11929"/>
<evidence type="ECO:0000313" key="2">
    <source>
        <dbReference type="Proteomes" id="UP000198951"/>
    </source>
</evidence>